<dbReference type="VEuPathDB" id="PiroplasmaDB:BMR1_02g00927"/>
<sequence>MRNMSNMPSNQNNNSQCNSQQNGQQYNSIQHQQQYIDSQQLYMQYQHHINTYGISPHIPPGYPVPLDPVQYHYHMPQIALKINPNIAHPVAQVQNSPSWNQQPPYNLSSSPIQQQHLYLSPQSKNYVQYENGAYKIQYRNQHDPSASIQPYHSPNMQKQEINGDREQINPRIVGYDYRNNVCKYRQGMGERNVEMQRYQYEQQKRSSQGSNVPIETFVSIERELANERSKLRECIFEDCRLVFGEIQKLQSPFTLYDVNGTKFYSIRDVLAHLLPYHLYSFDFYNLSQPYPHDTEIKDENMGSETKFDNICSRQIDDIRNKLDSLSNDDDLTTVWRCYKAIMKSISNHNTKLNETIQNGIDGENDRTETNANMQQSMSYAQCMGYMQYTGTSWSGQPHNPEQQY</sequence>
<organism evidence="2 3">
    <name type="scientific">Babesia microti (strain RI)</name>
    <dbReference type="NCBI Taxonomy" id="1133968"/>
    <lineage>
        <taxon>Eukaryota</taxon>
        <taxon>Sar</taxon>
        <taxon>Alveolata</taxon>
        <taxon>Apicomplexa</taxon>
        <taxon>Aconoidasida</taxon>
        <taxon>Piroplasmida</taxon>
        <taxon>Babesiidae</taxon>
        <taxon>Babesia</taxon>
    </lineage>
</organism>
<feature type="region of interest" description="Disordered" evidence="1">
    <location>
        <begin position="1"/>
        <end position="29"/>
    </location>
</feature>
<proteinExistence type="predicted"/>
<keyword evidence="3" id="KW-1185">Reference proteome</keyword>
<dbReference type="AlphaFoldDB" id="A0A1R4AA08"/>
<dbReference type="RefSeq" id="XP_012647959.2">
    <property type="nucleotide sequence ID" value="XM_012792505.2"/>
</dbReference>
<protein>
    <submittedName>
        <fullName evidence="2">Uncharacterized protein</fullName>
    </submittedName>
</protein>
<dbReference type="KEGG" id="bmic:BMR1_02g00927"/>
<evidence type="ECO:0000256" key="1">
    <source>
        <dbReference type="SAM" id="MobiDB-lite"/>
    </source>
</evidence>
<evidence type="ECO:0000313" key="3">
    <source>
        <dbReference type="Proteomes" id="UP000002899"/>
    </source>
</evidence>
<dbReference type="EMBL" id="FO082872">
    <property type="protein sequence ID" value="SJK85851.1"/>
    <property type="molecule type" value="Genomic_DNA"/>
</dbReference>
<reference evidence="2 3" key="1">
    <citation type="journal article" date="2012" name="Nucleic Acids Res.">
        <title>Sequencing of the smallest Apicomplexan genome from the human pathogen Babesia microti.</title>
        <authorList>
            <person name="Cornillot E."/>
            <person name="Hadj-Kaddour K."/>
            <person name="Dassouli A."/>
            <person name="Noel B."/>
            <person name="Ranwez V."/>
            <person name="Vacherie B."/>
            <person name="Augagneur Y."/>
            <person name="Bres V."/>
            <person name="Duclos A."/>
            <person name="Randazzo S."/>
            <person name="Carcy B."/>
            <person name="Debierre-Grockiego F."/>
            <person name="Delbecq S."/>
            <person name="Moubri-Menage K."/>
            <person name="Shams-Eldin H."/>
            <person name="Usmani-Brown S."/>
            <person name="Bringaud F."/>
            <person name="Wincker P."/>
            <person name="Vivares C.P."/>
            <person name="Schwarz R.T."/>
            <person name="Schetters T.P."/>
            <person name="Krause P.J."/>
            <person name="Gorenflot A."/>
            <person name="Berry V."/>
            <person name="Barbe V."/>
            <person name="Ben Mamoun C."/>
        </authorList>
    </citation>
    <scope>NUCLEOTIDE SEQUENCE [LARGE SCALE GENOMIC DNA]</scope>
    <source>
        <strain evidence="2 3">RI</strain>
    </source>
</reference>
<dbReference type="GeneID" id="24423974"/>
<reference evidence="2 3" key="3">
    <citation type="journal article" date="2016" name="Sci. Rep.">
        <title>Genome-wide diversity and gene expression profiling of Babesia microti isolates identify polymorphic genes that mediate host-pathogen interactions.</title>
        <authorList>
            <person name="Silva J.C."/>
            <person name="Cornillot E."/>
            <person name="McCracken C."/>
            <person name="Usmani-Brown S."/>
            <person name="Dwivedi A."/>
            <person name="Ifeonu O.O."/>
            <person name="Crabtree J."/>
            <person name="Gotia H.T."/>
            <person name="Virji A.Z."/>
            <person name="Reynes C."/>
            <person name="Colinge J."/>
            <person name="Kumar V."/>
            <person name="Lawres L."/>
            <person name="Pazzi J.E."/>
            <person name="Pablo J.V."/>
            <person name="Hung C."/>
            <person name="Brancato J."/>
            <person name="Kumari P."/>
            <person name="Orvis J."/>
            <person name="Tretina K."/>
            <person name="Chibucos M."/>
            <person name="Ott S."/>
            <person name="Sadzewicz L."/>
            <person name="Sengamalay N."/>
            <person name="Shetty A.C."/>
            <person name="Su Q."/>
            <person name="Tallon L."/>
            <person name="Fraser C.M."/>
            <person name="Frutos R."/>
            <person name="Molina D.M."/>
            <person name="Krause P.J."/>
            <person name="Ben Mamoun C."/>
        </authorList>
    </citation>
    <scope>NUCLEOTIDE SEQUENCE [LARGE SCALE GENOMIC DNA]</scope>
    <source>
        <strain evidence="2 3">RI</strain>
    </source>
</reference>
<name>A0A1R4AA08_BABMR</name>
<dbReference type="Proteomes" id="UP000002899">
    <property type="component" value="Chromosome II"/>
</dbReference>
<accession>A0A1R4AA08</accession>
<reference evidence="2 3" key="2">
    <citation type="journal article" date="2013" name="PLoS ONE">
        <title>Whole genome mapping and re-organization of the nuclear and mitochondrial genomes of Babesia microti isolates.</title>
        <authorList>
            <person name="Cornillot E."/>
            <person name="Dassouli A."/>
            <person name="Garg A."/>
            <person name="Pachikara N."/>
            <person name="Randazzo S."/>
            <person name="Depoix D."/>
            <person name="Carcy B."/>
            <person name="Delbecq S."/>
            <person name="Frutos R."/>
            <person name="Silva J.C."/>
            <person name="Sutton R."/>
            <person name="Krause P.J."/>
            <person name="Mamoun C.B."/>
        </authorList>
    </citation>
    <scope>NUCLEOTIDE SEQUENCE [LARGE SCALE GENOMIC DNA]</scope>
    <source>
        <strain evidence="2 3">RI</strain>
    </source>
</reference>
<dbReference type="OrthoDB" id="367256at2759"/>
<evidence type="ECO:0000313" key="2">
    <source>
        <dbReference type="EMBL" id="SJK85851.1"/>
    </source>
</evidence>